<dbReference type="Gene3D" id="1.20.5.370">
    <property type="match status" value="1"/>
</dbReference>
<dbReference type="GO" id="GO:0006310">
    <property type="term" value="P:DNA recombination"/>
    <property type="evidence" value="ECO:0007669"/>
    <property type="project" value="InterPro"/>
</dbReference>
<dbReference type="EMBL" id="CAIX01000376">
    <property type="protein sequence ID" value="CCI49994.1"/>
    <property type="molecule type" value="Genomic_DNA"/>
</dbReference>
<organism evidence="1 2">
    <name type="scientific">Albugo candida</name>
    <dbReference type="NCBI Taxonomy" id="65357"/>
    <lineage>
        <taxon>Eukaryota</taxon>
        <taxon>Sar</taxon>
        <taxon>Stramenopiles</taxon>
        <taxon>Oomycota</taxon>
        <taxon>Peronosporomycetes</taxon>
        <taxon>Albuginales</taxon>
        <taxon>Albuginaceae</taxon>
        <taxon>Albugo</taxon>
    </lineage>
</organism>
<dbReference type="GO" id="GO:0010165">
    <property type="term" value="P:response to X-ray"/>
    <property type="evidence" value="ECO:0007669"/>
    <property type="project" value="TreeGrafter"/>
</dbReference>
<dbReference type="InterPro" id="IPR010585">
    <property type="entry name" value="DNA_repair_prot_XRCC4"/>
</dbReference>
<dbReference type="OrthoDB" id="8064436at2759"/>
<dbReference type="InterPro" id="IPR014751">
    <property type="entry name" value="XRCC4-like_C"/>
</dbReference>
<evidence type="ECO:0000313" key="1">
    <source>
        <dbReference type="EMBL" id="CCI49994.1"/>
    </source>
</evidence>
<dbReference type="PANTHER" id="PTHR28559">
    <property type="entry name" value="DNA REPAIR PROTEIN XRCC4"/>
    <property type="match status" value="1"/>
</dbReference>
<evidence type="ECO:0000313" key="2">
    <source>
        <dbReference type="Proteomes" id="UP000053237"/>
    </source>
</evidence>
<comment type="caution">
    <text evidence="1">The sequence shown here is derived from an EMBL/GenBank/DDBJ whole genome shotgun (WGS) entry which is preliminary data.</text>
</comment>
<accession>A0A024GUH3</accession>
<reference evidence="1 2" key="1">
    <citation type="submission" date="2012-05" db="EMBL/GenBank/DDBJ databases">
        <title>Recombination and specialization in a pathogen metapopulation.</title>
        <authorList>
            <person name="Gardiner A."/>
            <person name="Kemen E."/>
            <person name="Schultz-Larsen T."/>
            <person name="MacLean D."/>
            <person name="Van Oosterhout C."/>
            <person name="Jones J.D.G."/>
        </authorList>
    </citation>
    <scope>NUCLEOTIDE SEQUENCE [LARGE SCALE GENOMIC DNA]</scope>
    <source>
        <strain evidence="1 2">Ac Nc2</strain>
    </source>
</reference>
<gene>
    <name evidence="1" type="ORF">BN9_114900</name>
</gene>
<dbReference type="GO" id="GO:0006303">
    <property type="term" value="P:double-strand break repair via nonhomologous end joining"/>
    <property type="evidence" value="ECO:0007669"/>
    <property type="project" value="TreeGrafter"/>
</dbReference>
<dbReference type="GO" id="GO:0032807">
    <property type="term" value="C:DNA ligase IV complex"/>
    <property type="evidence" value="ECO:0007669"/>
    <property type="project" value="TreeGrafter"/>
</dbReference>
<dbReference type="GO" id="GO:0003677">
    <property type="term" value="F:DNA binding"/>
    <property type="evidence" value="ECO:0007669"/>
    <property type="project" value="InterPro"/>
</dbReference>
<dbReference type="AlphaFoldDB" id="A0A024GUH3"/>
<dbReference type="PANTHER" id="PTHR28559:SF1">
    <property type="entry name" value="DNA REPAIR PROTEIN XRCC4"/>
    <property type="match status" value="1"/>
</dbReference>
<dbReference type="GO" id="GO:0005958">
    <property type="term" value="C:DNA-dependent protein kinase-DNA ligase 4 complex"/>
    <property type="evidence" value="ECO:0007669"/>
    <property type="project" value="TreeGrafter"/>
</dbReference>
<dbReference type="InParanoid" id="A0A024GUH3"/>
<protein>
    <submittedName>
        <fullName evidence="1">Uncharacterized protein</fullName>
    </submittedName>
</protein>
<name>A0A024GUH3_9STRA</name>
<keyword evidence="2" id="KW-1185">Reference proteome</keyword>
<proteinExistence type="predicted"/>
<dbReference type="Proteomes" id="UP000053237">
    <property type="component" value="Unassembled WGS sequence"/>
</dbReference>
<sequence>MSVVKVEVELGSNQKGTLFVRCFRVKEKEVRIDLIDGSLVWCITVDESNTPPALDLAGTQYLEILESIFTVPSPISSDQDEKGNTLGYLFHWDTNSVLTLSQELELDAKKIIKTKFTALQFTPVPAKELDLYWNMFMKEIVSYQLDLKREREKMEHVAEERKRVILAKDVTVKAAIDTKAKLENHVFCSFIDLLNAKKERIEQLECEVHTLRSKNGNSSTKQPLSNN</sequence>